<keyword evidence="1" id="KW-0732">Signal</keyword>
<evidence type="ECO:0000256" key="1">
    <source>
        <dbReference type="SAM" id="SignalP"/>
    </source>
</evidence>
<sequence>MILSPFSMLLPLLAVVAPASAAEFMNFPRCGDCWCITDPADGNTCPTNTVGITDSFSTTDLLYSTFELANDPPFLKLQSASGGDCYPFADTVGPLSAYPESEPEQCVSPEEGAETVCAYVYDDSSTTCEGRKYRIQNFPGTEEAMFSNAAILHEGACGVCSSAQDFGARIGTYGTLETESIKCATSYTFSRDFPKLVSCYTDLGFTDSCATLWAHLAATNGSKCALNCFPDASGVTKLNEAAPGCEPSKCLTCQEDFRADFDRIAGIEFANAGITERIARKCSDFYRAIHDPCLGLGAPAGGEPLPSSLTPAATPETTMASDTAASAGTNHAQKWFTTTVTLTLSLFATAAFLL</sequence>
<dbReference type="EMBL" id="HBFG01000566">
    <property type="protein sequence ID" value="CAD8728826.1"/>
    <property type="molecule type" value="Transcribed_RNA"/>
</dbReference>
<name>A0A7S0XK07_9STRA</name>
<proteinExistence type="predicted"/>
<feature type="signal peptide" evidence="1">
    <location>
        <begin position="1"/>
        <end position="21"/>
    </location>
</feature>
<reference evidence="2" key="1">
    <citation type="submission" date="2021-01" db="EMBL/GenBank/DDBJ databases">
        <authorList>
            <person name="Corre E."/>
            <person name="Pelletier E."/>
            <person name="Niang G."/>
            <person name="Scheremetjew M."/>
            <person name="Finn R."/>
            <person name="Kale V."/>
            <person name="Holt S."/>
            <person name="Cochrane G."/>
            <person name="Meng A."/>
            <person name="Brown T."/>
            <person name="Cohen L."/>
        </authorList>
    </citation>
    <scope>NUCLEOTIDE SEQUENCE</scope>
    <source>
        <strain evidence="2">B596</strain>
    </source>
</reference>
<dbReference type="PANTHER" id="PTHR40535">
    <property type="entry name" value="CHROMOSOME UNDETERMINED SCAFFOLD_9, WHOLE GENOME SHOTGUN SEQUENCE"/>
    <property type="match status" value="1"/>
</dbReference>
<feature type="chain" id="PRO_5030606990" evidence="1">
    <location>
        <begin position="22"/>
        <end position="354"/>
    </location>
</feature>
<dbReference type="AlphaFoldDB" id="A0A7S0XK07"/>
<protein>
    <submittedName>
        <fullName evidence="2">Uncharacterized protein</fullName>
    </submittedName>
</protein>
<evidence type="ECO:0000313" key="2">
    <source>
        <dbReference type="EMBL" id="CAD8728826.1"/>
    </source>
</evidence>
<organism evidence="2">
    <name type="scientific">Pseudo-nitzschia delicatissima</name>
    <dbReference type="NCBI Taxonomy" id="44447"/>
    <lineage>
        <taxon>Eukaryota</taxon>
        <taxon>Sar</taxon>
        <taxon>Stramenopiles</taxon>
        <taxon>Ochrophyta</taxon>
        <taxon>Bacillariophyta</taxon>
        <taxon>Bacillariophyceae</taxon>
        <taxon>Bacillariophycidae</taxon>
        <taxon>Bacillariales</taxon>
        <taxon>Bacillariaceae</taxon>
        <taxon>Pseudo-nitzschia</taxon>
    </lineage>
</organism>
<accession>A0A7S0XK07</accession>
<dbReference type="PANTHER" id="PTHR40535:SF1">
    <property type="entry name" value="CHROMOSOME UNDETERMINED SCAFFOLD_9, WHOLE GENOME SHOTGUN SEQUENCE"/>
    <property type="match status" value="1"/>
</dbReference>
<gene>
    <name evidence="2" type="ORF">PDEL0327_LOCUS424</name>
</gene>